<dbReference type="AlphaFoldDB" id="A0A0E9T3B4"/>
<evidence type="ECO:0000313" key="1">
    <source>
        <dbReference type="EMBL" id="JAH48116.1"/>
    </source>
</evidence>
<proteinExistence type="predicted"/>
<name>A0A0E9T3B4_ANGAN</name>
<sequence length="30" mass="3329">MICIAGASLCKIYALQYFLPGNKYFALTSK</sequence>
<organism evidence="1">
    <name type="scientific">Anguilla anguilla</name>
    <name type="common">European freshwater eel</name>
    <name type="synonym">Muraena anguilla</name>
    <dbReference type="NCBI Taxonomy" id="7936"/>
    <lineage>
        <taxon>Eukaryota</taxon>
        <taxon>Metazoa</taxon>
        <taxon>Chordata</taxon>
        <taxon>Craniata</taxon>
        <taxon>Vertebrata</taxon>
        <taxon>Euteleostomi</taxon>
        <taxon>Actinopterygii</taxon>
        <taxon>Neopterygii</taxon>
        <taxon>Teleostei</taxon>
        <taxon>Anguilliformes</taxon>
        <taxon>Anguillidae</taxon>
        <taxon>Anguilla</taxon>
    </lineage>
</organism>
<reference evidence="1" key="2">
    <citation type="journal article" date="2015" name="Fish Shellfish Immunol.">
        <title>Early steps in the European eel (Anguilla anguilla)-Vibrio vulnificus interaction in the gills: Role of the RtxA13 toxin.</title>
        <authorList>
            <person name="Callol A."/>
            <person name="Pajuelo D."/>
            <person name="Ebbesson L."/>
            <person name="Teles M."/>
            <person name="MacKenzie S."/>
            <person name="Amaro C."/>
        </authorList>
    </citation>
    <scope>NUCLEOTIDE SEQUENCE</scope>
</reference>
<accession>A0A0E9T3B4</accession>
<dbReference type="EMBL" id="GBXM01060461">
    <property type="protein sequence ID" value="JAH48116.1"/>
    <property type="molecule type" value="Transcribed_RNA"/>
</dbReference>
<reference evidence="1" key="1">
    <citation type="submission" date="2014-11" db="EMBL/GenBank/DDBJ databases">
        <authorList>
            <person name="Amaro Gonzalez C."/>
        </authorList>
    </citation>
    <scope>NUCLEOTIDE SEQUENCE</scope>
</reference>
<protein>
    <submittedName>
        <fullName evidence="1">Uncharacterized protein</fullName>
    </submittedName>
</protein>